<dbReference type="OrthoDB" id="74484at2759"/>
<dbReference type="SUPFAM" id="SSF50985">
    <property type="entry name" value="RCC1/BLIP-II"/>
    <property type="match status" value="1"/>
</dbReference>
<dbReference type="Pfam" id="PF00630">
    <property type="entry name" value="Filamin"/>
    <property type="match status" value="1"/>
</dbReference>
<dbReference type="Gene3D" id="2.130.10.30">
    <property type="entry name" value="Regulator of chromosome condensation 1/beta-lactamase-inhibitor protein II"/>
    <property type="match status" value="1"/>
</dbReference>
<sequence>MGDGTFDGYCSPHEVPGIDEPIEMLSVSQAQIFAIAESGSVFTWGLPGDRAYDSSAKIPKPERVGAFFGKKRLQTLACGRKHYVLITLGAFAPFSKLSWDTKCKHIAGVWCHFDIQTYDNRDIACQTGGYVFTSYLTLIEATSKRDNSHEICVEIIRNMNGTYSGRYRCYLAGSYLLNITLDHLGISGNPFSVNVSPGAIYPPTCLVQWSNPLPLVLRPDNKLSITSVLCDKYGNEVPKTQHSEDDEDVCLCYQIVDNNNQIIIKKSTTGCSIVVEIPTHPGAYMVHIGIDGIEGKHAVQKSPFSLVVQKDKTTTEALAALASKTRLIFPSEAIADEEFVISIEMDNELPDDCYYKIHIESTTKSHQLSARALVRWGKTDPLAPIVKIIRDIAKSIESMVIKVAGSYEMTMSIYNENASYDVGNAMINVIANRAAVEFTQLTNWSSSLAEYEDGVVHSSLHLQLHDKCGNLAINYPQDIVIAWIDTTEEVNTNREELIVEKLSNSVLTIFFPQIKNGGSYIITKVTNLWLHIHLNNVPIEYSPFQLAAKTIEVPPPPPVEARKNYDKLLREEATRRRAEGTLRRERAQIREDRERKQKQQNLRRTGGGFTVKFSN</sequence>
<accession>A0A1V9Y6K2</accession>
<dbReference type="InterPro" id="IPR013783">
    <property type="entry name" value="Ig-like_fold"/>
</dbReference>
<reference evidence="4 5" key="1">
    <citation type="journal article" date="2014" name="Genome Biol. Evol.">
        <title>The secreted proteins of Achlya hypogyna and Thraustotheca clavata identify the ancestral oomycete secretome and reveal gene acquisitions by horizontal gene transfer.</title>
        <authorList>
            <person name="Misner I."/>
            <person name="Blouin N."/>
            <person name="Leonard G."/>
            <person name="Richards T.A."/>
            <person name="Lane C.E."/>
        </authorList>
    </citation>
    <scope>NUCLEOTIDE SEQUENCE [LARGE SCALE GENOMIC DNA]</scope>
    <source>
        <strain evidence="4 5">ATCC 34112</strain>
    </source>
</reference>
<dbReference type="InterPro" id="IPR009091">
    <property type="entry name" value="RCC1/BLIP-II"/>
</dbReference>
<feature type="compositionally biased region" description="Basic and acidic residues" evidence="3">
    <location>
        <begin position="576"/>
        <end position="597"/>
    </location>
</feature>
<dbReference type="Gene3D" id="2.60.40.10">
    <property type="entry name" value="Immunoglobulins"/>
    <property type="match status" value="1"/>
</dbReference>
<dbReference type="PROSITE" id="PS50012">
    <property type="entry name" value="RCC1_3"/>
    <property type="match status" value="1"/>
</dbReference>
<gene>
    <name evidence="4" type="ORF">THRCLA_11814</name>
</gene>
<dbReference type="EMBL" id="JNBS01005028">
    <property type="protein sequence ID" value="OQR81351.1"/>
    <property type="molecule type" value="Genomic_DNA"/>
</dbReference>
<evidence type="ECO:0000256" key="1">
    <source>
        <dbReference type="PROSITE-ProRule" id="PRU00087"/>
    </source>
</evidence>
<evidence type="ECO:0000256" key="2">
    <source>
        <dbReference type="PROSITE-ProRule" id="PRU00235"/>
    </source>
</evidence>
<feature type="region of interest" description="Disordered" evidence="3">
    <location>
        <begin position="576"/>
        <end position="615"/>
    </location>
</feature>
<comment type="caution">
    <text evidence="4">The sequence shown here is derived from an EMBL/GenBank/DDBJ whole genome shotgun (WGS) entry which is preliminary data.</text>
</comment>
<evidence type="ECO:0000256" key="3">
    <source>
        <dbReference type="SAM" id="MobiDB-lite"/>
    </source>
</evidence>
<dbReference type="PROSITE" id="PS50194">
    <property type="entry name" value="FILAMIN_REPEAT"/>
    <property type="match status" value="1"/>
</dbReference>
<dbReference type="InterPro" id="IPR000408">
    <property type="entry name" value="Reg_chr_condens"/>
</dbReference>
<name>A0A1V9Y6K2_9STRA</name>
<organism evidence="4 5">
    <name type="scientific">Thraustotheca clavata</name>
    <dbReference type="NCBI Taxonomy" id="74557"/>
    <lineage>
        <taxon>Eukaryota</taxon>
        <taxon>Sar</taxon>
        <taxon>Stramenopiles</taxon>
        <taxon>Oomycota</taxon>
        <taxon>Saprolegniomycetes</taxon>
        <taxon>Saprolegniales</taxon>
        <taxon>Achlyaceae</taxon>
        <taxon>Thraustotheca</taxon>
    </lineage>
</organism>
<dbReference type="InterPro" id="IPR017868">
    <property type="entry name" value="Filamin/ABP280_repeat-like"/>
</dbReference>
<dbReference type="Proteomes" id="UP000243217">
    <property type="component" value="Unassembled WGS sequence"/>
</dbReference>
<dbReference type="InterPro" id="IPR014756">
    <property type="entry name" value="Ig_E-set"/>
</dbReference>
<evidence type="ECO:0000313" key="4">
    <source>
        <dbReference type="EMBL" id="OQR81351.1"/>
    </source>
</evidence>
<feature type="repeat" description="Filamin" evidence="1">
    <location>
        <begin position="153"/>
        <end position="195"/>
    </location>
</feature>
<protein>
    <submittedName>
        <fullName evidence="4">Uncharacterized protein</fullName>
    </submittedName>
</protein>
<dbReference type="STRING" id="74557.A0A1V9Y6K2"/>
<evidence type="ECO:0000313" key="5">
    <source>
        <dbReference type="Proteomes" id="UP000243217"/>
    </source>
</evidence>
<dbReference type="SUPFAM" id="SSF81296">
    <property type="entry name" value="E set domains"/>
    <property type="match status" value="1"/>
</dbReference>
<proteinExistence type="predicted"/>
<dbReference type="AlphaFoldDB" id="A0A1V9Y6K2"/>
<keyword evidence="5" id="KW-1185">Reference proteome</keyword>
<feature type="repeat" description="RCC1" evidence="2">
    <location>
        <begin position="39"/>
        <end position="89"/>
    </location>
</feature>